<feature type="coiled-coil region" evidence="1">
    <location>
        <begin position="52"/>
        <end position="86"/>
    </location>
</feature>
<sequence length="201" mass="23960">MPKPLHTRSPKVVSFSVKRKQINFNLLERNSSQASFQSTESYRHQPGYQTLLQEKEDQINQLKTELDKTQRELSASRHQTRLMENERHQFEASVTKTCSLEKDQIQLELNILKETHTEKMQYYSSTMNQLYKTIQVLKQRLSKYEDEAQEDQELFLDEHYDQYQAEYEFIKDAYLYTTQETTHQSSLWSSIQVSLCCLNLN</sequence>
<comment type="caution">
    <text evidence="2">The sequence shown here is derived from an EMBL/GenBank/DDBJ whole genome shotgun (WGS) entry which is preliminary data.</text>
</comment>
<dbReference type="EMBL" id="PJQM01007419">
    <property type="protein sequence ID" value="RCH78213.1"/>
    <property type="molecule type" value="Genomic_DNA"/>
</dbReference>
<keyword evidence="1" id="KW-0175">Coiled coil</keyword>
<dbReference type="Proteomes" id="UP000253551">
    <property type="component" value="Unassembled WGS sequence"/>
</dbReference>
<name>A0A367IKQ7_RHIST</name>
<proteinExistence type="predicted"/>
<evidence type="ECO:0000313" key="3">
    <source>
        <dbReference type="Proteomes" id="UP000253551"/>
    </source>
</evidence>
<dbReference type="STRING" id="4846.A0A367IKQ7"/>
<protein>
    <submittedName>
        <fullName evidence="2">Uncharacterized protein</fullName>
    </submittedName>
</protein>
<reference evidence="2 3" key="1">
    <citation type="journal article" date="2018" name="G3 (Bethesda)">
        <title>Phylogenetic and Phylogenomic Definition of Rhizopus Species.</title>
        <authorList>
            <person name="Gryganskyi A.P."/>
            <person name="Golan J."/>
            <person name="Dolatabadi S."/>
            <person name="Mondo S."/>
            <person name="Robb S."/>
            <person name="Idnurm A."/>
            <person name="Muszewska A."/>
            <person name="Steczkiewicz K."/>
            <person name="Masonjones S."/>
            <person name="Liao H.L."/>
            <person name="Gajdeczka M.T."/>
            <person name="Anike F."/>
            <person name="Vuek A."/>
            <person name="Anishchenko I.M."/>
            <person name="Voigt K."/>
            <person name="de Hoog G.S."/>
            <person name="Smith M.E."/>
            <person name="Heitman J."/>
            <person name="Vilgalys R."/>
            <person name="Stajich J.E."/>
        </authorList>
    </citation>
    <scope>NUCLEOTIDE SEQUENCE [LARGE SCALE GENOMIC DNA]</scope>
    <source>
        <strain evidence="2 3">LSU 92-RS-03</strain>
    </source>
</reference>
<dbReference type="AlphaFoldDB" id="A0A367IKQ7"/>
<evidence type="ECO:0000313" key="2">
    <source>
        <dbReference type="EMBL" id="RCH78213.1"/>
    </source>
</evidence>
<accession>A0A367IKQ7</accession>
<evidence type="ECO:0000256" key="1">
    <source>
        <dbReference type="SAM" id="Coils"/>
    </source>
</evidence>
<organism evidence="2 3">
    <name type="scientific">Rhizopus stolonifer</name>
    <name type="common">Rhizopus nigricans</name>
    <dbReference type="NCBI Taxonomy" id="4846"/>
    <lineage>
        <taxon>Eukaryota</taxon>
        <taxon>Fungi</taxon>
        <taxon>Fungi incertae sedis</taxon>
        <taxon>Mucoromycota</taxon>
        <taxon>Mucoromycotina</taxon>
        <taxon>Mucoromycetes</taxon>
        <taxon>Mucorales</taxon>
        <taxon>Mucorineae</taxon>
        <taxon>Rhizopodaceae</taxon>
        <taxon>Rhizopus</taxon>
    </lineage>
</organism>
<gene>
    <name evidence="2" type="ORF">CU098_004701</name>
</gene>
<dbReference type="OrthoDB" id="2288281at2759"/>
<keyword evidence="3" id="KW-1185">Reference proteome</keyword>
<feature type="coiled-coil region" evidence="1">
    <location>
        <begin position="127"/>
        <end position="154"/>
    </location>
</feature>